<feature type="domain" description="Response regulatory" evidence="8">
    <location>
        <begin position="3"/>
        <end position="117"/>
    </location>
</feature>
<dbReference type="InterPro" id="IPR025944">
    <property type="entry name" value="Sigma_54_int_dom_CS"/>
</dbReference>
<evidence type="ECO:0000313" key="10">
    <source>
        <dbReference type="Proteomes" id="UP001196980"/>
    </source>
</evidence>
<evidence type="ECO:0000259" key="8">
    <source>
        <dbReference type="PROSITE" id="PS50110"/>
    </source>
</evidence>
<proteinExistence type="predicted"/>
<accession>A0ABS6RXE7</accession>
<dbReference type="InterPro" id="IPR002078">
    <property type="entry name" value="Sigma_54_int"/>
</dbReference>
<dbReference type="SMART" id="SM00382">
    <property type="entry name" value="AAA"/>
    <property type="match status" value="1"/>
</dbReference>
<dbReference type="CDD" id="cd00009">
    <property type="entry name" value="AAA"/>
    <property type="match status" value="1"/>
</dbReference>
<dbReference type="InterPro" id="IPR058031">
    <property type="entry name" value="AAA_lid_NorR"/>
</dbReference>
<evidence type="ECO:0000256" key="4">
    <source>
        <dbReference type="ARBA" id="ARBA00023125"/>
    </source>
</evidence>
<dbReference type="RefSeq" id="WP_218251928.1">
    <property type="nucleotide sequence ID" value="NZ_JABXWD010000091.1"/>
</dbReference>
<dbReference type="PANTHER" id="PTHR32071:SF119">
    <property type="entry name" value="SIGMA L-DEPENDENT TRANSCRIPTIONAL REGULATOR YPLP-RELATED"/>
    <property type="match status" value="1"/>
</dbReference>
<dbReference type="PROSITE" id="PS00676">
    <property type="entry name" value="SIGMA54_INTERACT_2"/>
    <property type="match status" value="1"/>
</dbReference>
<dbReference type="Pfam" id="PF25601">
    <property type="entry name" value="AAA_lid_14"/>
    <property type="match status" value="1"/>
</dbReference>
<dbReference type="Pfam" id="PF02954">
    <property type="entry name" value="HTH_8"/>
    <property type="match status" value="1"/>
</dbReference>
<keyword evidence="6" id="KW-0597">Phosphoprotein</keyword>
<protein>
    <submittedName>
        <fullName evidence="9">Sigma-54-dependent Fis family transcriptional regulator</fullName>
    </submittedName>
</protein>
<evidence type="ECO:0000256" key="3">
    <source>
        <dbReference type="ARBA" id="ARBA00023015"/>
    </source>
</evidence>
<feature type="modified residue" description="4-aspartylphosphate" evidence="6">
    <location>
        <position position="52"/>
    </location>
</feature>
<dbReference type="SMART" id="SM00448">
    <property type="entry name" value="REC"/>
    <property type="match status" value="1"/>
</dbReference>
<organism evidence="9 10">
    <name type="scientific">Candidatus Magnetobacterium casense</name>
    <dbReference type="NCBI Taxonomy" id="1455061"/>
    <lineage>
        <taxon>Bacteria</taxon>
        <taxon>Pseudomonadati</taxon>
        <taxon>Nitrospirota</taxon>
        <taxon>Thermodesulfovibrionia</taxon>
        <taxon>Thermodesulfovibrionales</taxon>
        <taxon>Candidatus Magnetobacteriaceae</taxon>
        <taxon>Candidatus Magnetobacterium</taxon>
    </lineage>
</organism>
<dbReference type="Pfam" id="PF00072">
    <property type="entry name" value="Response_reg"/>
    <property type="match status" value="1"/>
</dbReference>
<dbReference type="PROSITE" id="PS00688">
    <property type="entry name" value="SIGMA54_INTERACT_3"/>
    <property type="match status" value="1"/>
</dbReference>
<evidence type="ECO:0000313" key="9">
    <source>
        <dbReference type="EMBL" id="MBV6341293.1"/>
    </source>
</evidence>
<dbReference type="InterPro" id="IPR025943">
    <property type="entry name" value="Sigma_54_int_dom_ATP-bd_2"/>
</dbReference>
<keyword evidence="10" id="KW-1185">Reference proteome</keyword>
<keyword evidence="1" id="KW-0547">Nucleotide-binding</keyword>
<gene>
    <name evidence="9" type="ORF">HWQ67_06820</name>
</gene>
<dbReference type="PROSITE" id="PS00675">
    <property type="entry name" value="SIGMA54_INTERACT_1"/>
    <property type="match status" value="1"/>
</dbReference>
<evidence type="ECO:0000256" key="5">
    <source>
        <dbReference type="ARBA" id="ARBA00023163"/>
    </source>
</evidence>
<dbReference type="PROSITE" id="PS50045">
    <property type="entry name" value="SIGMA54_INTERACT_4"/>
    <property type="match status" value="1"/>
</dbReference>
<dbReference type="InterPro" id="IPR001789">
    <property type="entry name" value="Sig_transdc_resp-reg_receiver"/>
</dbReference>
<keyword evidence="2" id="KW-0067">ATP-binding</keyword>
<evidence type="ECO:0000259" key="7">
    <source>
        <dbReference type="PROSITE" id="PS50045"/>
    </source>
</evidence>
<dbReference type="InterPro" id="IPR025662">
    <property type="entry name" value="Sigma_54_int_dom_ATP-bd_1"/>
</dbReference>
<feature type="domain" description="Sigma-54 factor interaction" evidence="7">
    <location>
        <begin position="151"/>
        <end position="381"/>
    </location>
</feature>
<sequence length="468" mass="52177">MADIILVDDDLGLCRSLQMLFDKDAHNVSITHTGTQAIALIGENNYDVIFTDLKLPDINGLEVVAFARKRLPVAEIVVITGYATIETAVEAIKSGAYDYLTKPLSIEKVRITLKRVMEKIALTQQVDLLRQQLQDSFSLSLPDAPVSFESMVGRSPRMQEVFKIIRQTAQGDSTVLITGESGTGKELVARAIHFNSQRRDNRFVAVNCAAFSRELIESELFGHVKGAFTGAIKDKTGFIEMASGGTLFLDEIGETTTEFQAKLLRVLQEGEYYKVGHASASRMNARIVSASNRNLEKAIAEGVFRKDLFYRLNVITIEIPPLRQRRQDVPLLAYHFMKKYASGLTAKEVTDIAPETIEVLMQYDYPGNIRELENALEYAVTFTHGSQITPAHLPASITRGVTLQVPPKLPQKPLKTALYEYEKSLLTSALNHCNGNISMAARLLDISRQRLQQKIKEFALNPEDVKKT</sequence>
<keyword evidence="3" id="KW-0805">Transcription regulation</keyword>
<dbReference type="Proteomes" id="UP001196980">
    <property type="component" value="Unassembled WGS sequence"/>
</dbReference>
<dbReference type="EMBL" id="JABXWD010000091">
    <property type="protein sequence ID" value="MBV6341293.1"/>
    <property type="molecule type" value="Genomic_DNA"/>
</dbReference>
<dbReference type="PROSITE" id="PS50110">
    <property type="entry name" value="RESPONSE_REGULATORY"/>
    <property type="match status" value="1"/>
</dbReference>
<name>A0ABS6RXE7_9BACT</name>
<reference evidence="9 10" key="1">
    <citation type="journal article" date="2020" name="J Geophys Res Biogeosci">
        <title>Magnetotaxis as an Adaptation to Enable Bacterial Shuttling of Microbial Sulfur and Sulfur Cycling Across Aquatic Oxic#Anoxic Interfaces.</title>
        <authorList>
            <person name="Li J."/>
            <person name="Liu P."/>
            <person name="Wang J."/>
            <person name="Roberts A.P."/>
            <person name="Pan Y."/>
        </authorList>
    </citation>
    <scope>NUCLEOTIDE SEQUENCE [LARGE SCALE GENOMIC DNA]</scope>
    <source>
        <strain evidence="9 10">MYR-1_YQ</strain>
    </source>
</reference>
<keyword evidence="5" id="KW-0804">Transcription</keyword>
<comment type="caution">
    <text evidence="9">The sequence shown here is derived from an EMBL/GenBank/DDBJ whole genome shotgun (WGS) entry which is preliminary data.</text>
</comment>
<dbReference type="InterPro" id="IPR002197">
    <property type="entry name" value="HTH_Fis"/>
</dbReference>
<evidence type="ECO:0000256" key="2">
    <source>
        <dbReference type="ARBA" id="ARBA00022840"/>
    </source>
</evidence>
<dbReference type="Pfam" id="PF00158">
    <property type="entry name" value="Sigma54_activat"/>
    <property type="match status" value="1"/>
</dbReference>
<dbReference type="InterPro" id="IPR003593">
    <property type="entry name" value="AAA+_ATPase"/>
</dbReference>
<evidence type="ECO:0000256" key="6">
    <source>
        <dbReference type="PROSITE-ProRule" id="PRU00169"/>
    </source>
</evidence>
<dbReference type="PANTHER" id="PTHR32071">
    <property type="entry name" value="TRANSCRIPTIONAL REGULATORY PROTEIN"/>
    <property type="match status" value="1"/>
</dbReference>
<keyword evidence="4" id="KW-0238">DNA-binding</keyword>
<evidence type="ECO:0000256" key="1">
    <source>
        <dbReference type="ARBA" id="ARBA00022741"/>
    </source>
</evidence>